<accession>A0ACA9KI41</accession>
<evidence type="ECO:0000313" key="2">
    <source>
        <dbReference type="Proteomes" id="UP000789920"/>
    </source>
</evidence>
<organism evidence="1 2">
    <name type="scientific">Racocetra persica</name>
    <dbReference type="NCBI Taxonomy" id="160502"/>
    <lineage>
        <taxon>Eukaryota</taxon>
        <taxon>Fungi</taxon>
        <taxon>Fungi incertae sedis</taxon>
        <taxon>Mucoromycota</taxon>
        <taxon>Glomeromycotina</taxon>
        <taxon>Glomeromycetes</taxon>
        <taxon>Diversisporales</taxon>
        <taxon>Gigasporaceae</taxon>
        <taxon>Racocetra</taxon>
    </lineage>
</organism>
<sequence>MSCYIIKEHTELVKIYFKENSFKKTANIFHMKYPNKSKPALATIYNLVNKFTRTGNVVNNHCSGHLISATNYDKQEFQLHQELLDIDPNLQLEFCNRLITLIINDETFISQNLNRPKYLKMLQNIIILELNNLFPETKVIFQQDGAPAYFSKDVCKYLDETFSNW</sequence>
<proteinExistence type="predicted"/>
<reference evidence="1" key="1">
    <citation type="submission" date="2021-06" db="EMBL/GenBank/DDBJ databases">
        <authorList>
            <person name="Kallberg Y."/>
            <person name="Tangrot J."/>
            <person name="Rosling A."/>
        </authorList>
    </citation>
    <scope>NUCLEOTIDE SEQUENCE</scope>
    <source>
        <strain evidence="1">MA461A</strain>
    </source>
</reference>
<dbReference type="Proteomes" id="UP000789920">
    <property type="component" value="Unassembled WGS sequence"/>
</dbReference>
<evidence type="ECO:0000313" key="1">
    <source>
        <dbReference type="EMBL" id="CAG8474487.1"/>
    </source>
</evidence>
<dbReference type="EMBL" id="CAJVQC010000573">
    <property type="protein sequence ID" value="CAG8474487.1"/>
    <property type="molecule type" value="Genomic_DNA"/>
</dbReference>
<keyword evidence="2" id="KW-1185">Reference proteome</keyword>
<name>A0ACA9KI41_9GLOM</name>
<gene>
    <name evidence="1" type="ORF">RPERSI_LOCUS720</name>
</gene>
<protein>
    <submittedName>
        <fullName evidence="1">16534_t:CDS:1</fullName>
    </submittedName>
</protein>
<comment type="caution">
    <text evidence="1">The sequence shown here is derived from an EMBL/GenBank/DDBJ whole genome shotgun (WGS) entry which is preliminary data.</text>
</comment>